<evidence type="ECO:0000256" key="4">
    <source>
        <dbReference type="ARBA" id="ARBA00023288"/>
    </source>
</evidence>
<name>A0A7E4VAF6_PANRE</name>
<dbReference type="InterPro" id="IPR019142">
    <property type="entry name" value="Dymeclin"/>
</dbReference>
<reference evidence="5" key="1">
    <citation type="journal article" date="2013" name="Genetics">
        <title>The draft genome and transcriptome of Panagrellus redivivus are shaped by the harsh demands of a free-living lifestyle.</title>
        <authorList>
            <person name="Srinivasan J."/>
            <person name="Dillman A.R."/>
            <person name="Macchietto M.G."/>
            <person name="Heikkinen L."/>
            <person name="Lakso M."/>
            <person name="Fracchia K.M."/>
            <person name="Antoshechkin I."/>
            <person name="Mortazavi A."/>
            <person name="Wong G."/>
            <person name="Sternberg P.W."/>
        </authorList>
    </citation>
    <scope>NUCLEOTIDE SEQUENCE [LARGE SCALE GENOMIC DNA]</scope>
    <source>
        <strain evidence="5">MT8872</strain>
    </source>
</reference>
<protein>
    <recommendedName>
        <fullName evidence="2">Dymeclin</fullName>
    </recommendedName>
</protein>
<dbReference type="Pfam" id="PF09742">
    <property type="entry name" value="Dymeclin"/>
    <property type="match status" value="1"/>
</dbReference>
<accession>A0A7E4VAF6</accession>
<keyword evidence="3" id="KW-0519">Myristate</keyword>
<dbReference type="WBParaSite" id="Pan_g18567.t1">
    <property type="protein sequence ID" value="Pan_g18567.t1"/>
    <property type="gene ID" value="Pan_g18567"/>
</dbReference>
<comment type="similarity">
    <text evidence="1">Belongs to the dymeclin family.</text>
</comment>
<keyword evidence="4" id="KW-0449">Lipoprotein</keyword>
<dbReference type="PANTHER" id="PTHR12895">
    <property type="entry name" value="DYMECLIN"/>
    <property type="match status" value="1"/>
</dbReference>
<sequence length="680" mass="77980">MGQVISSEDNLAENELLLRLSGKKVISDNDPFWNHLFSFNFTIDESKRCTQKEFYDSLQDILQSFLYNAPTTGNFATLVKVFLRRHSELDISASCDNKIFIWQTANSLIIMRYLFTFFLQRLSQVEFAHHLEPKAADNDSDGDSVIEDDADDEYANVAERLLGTLVDVVVSIPVNESTLRLHAEVIRVLLVLLSPTLFEENVSEDVYFLKLLMNMSPKANEFMRVLFSNYLHHTEVVPTELKETPSESIVLSVASSIWSSFARTVSLDTSPVEPKPDITSDVYPKQTLANLSNALILSLVCYNKYDGKLNPFKMALEKCTNSQEVSSLTNLEASFRIDFSEMYVRFCDSCTESLPMLLLYMLIHRNTGFRNFILARINLENLVVPIVRALNEGISATEFRTHCRHTYLAMIVLLIFSEDNFFCKIVHETIIKNIDWFHSDRVISEITLGGLIILVCVKTVHLNTARMRDRYLHQNCLAALANMSAGFRDLPASVCQKIVGLLETMTRRHVKLIQMMRENAEECEDHEDSQGYDLHQDITALEEGIRTVLEMINACLTHNLRHNSHLIYSILYNRHLFEQFHNHPMFQDLVWNIYMVINHFATVVSDSKSTSVSAVHEVIAQAALQWPTDKLKKFPDLKFKYVEDENTVDFFVPYVWRLVCSTSGVYFPLESVKLFTGSQN</sequence>
<dbReference type="Proteomes" id="UP000492821">
    <property type="component" value="Unassembled WGS sequence"/>
</dbReference>
<dbReference type="AlphaFoldDB" id="A0A7E4VAF6"/>
<evidence type="ECO:0000256" key="1">
    <source>
        <dbReference type="ARBA" id="ARBA00010603"/>
    </source>
</evidence>
<dbReference type="GO" id="GO:0007030">
    <property type="term" value="P:Golgi organization"/>
    <property type="evidence" value="ECO:0007669"/>
    <property type="project" value="TreeGrafter"/>
</dbReference>
<evidence type="ECO:0000313" key="5">
    <source>
        <dbReference type="Proteomes" id="UP000492821"/>
    </source>
</evidence>
<evidence type="ECO:0000313" key="6">
    <source>
        <dbReference type="WBParaSite" id="Pan_g18567.t1"/>
    </source>
</evidence>
<dbReference type="GO" id="GO:0005794">
    <property type="term" value="C:Golgi apparatus"/>
    <property type="evidence" value="ECO:0007669"/>
    <property type="project" value="TreeGrafter"/>
</dbReference>
<reference evidence="6" key="2">
    <citation type="submission" date="2020-10" db="UniProtKB">
        <authorList>
            <consortium name="WormBaseParasite"/>
        </authorList>
    </citation>
    <scope>IDENTIFICATION</scope>
</reference>
<evidence type="ECO:0000256" key="2">
    <source>
        <dbReference type="ARBA" id="ARBA00015736"/>
    </source>
</evidence>
<organism evidence="5 6">
    <name type="scientific">Panagrellus redivivus</name>
    <name type="common">Microworm</name>
    <dbReference type="NCBI Taxonomy" id="6233"/>
    <lineage>
        <taxon>Eukaryota</taxon>
        <taxon>Metazoa</taxon>
        <taxon>Ecdysozoa</taxon>
        <taxon>Nematoda</taxon>
        <taxon>Chromadorea</taxon>
        <taxon>Rhabditida</taxon>
        <taxon>Tylenchina</taxon>
        <taxon>Panagrolaimomorpha</taxon>
        <taxon>Panagrolaimoidea</taxon>
        <taxon>Panagrolaimidae</taxon>
        <taxon>Panagrellus</taxon>
    </lineage>
</organism>
<keyword evidence="5" id="KW-1185">Reference proteome</keyword>
<dbReference type="PANTHER" id="PTHR12895:SF9">
    <property type="entry name" value="DYMECLIN"/>
    <property type="match status" value="1"/>
</dbReference>
<proteinExistence type="inferred from homology"/>
<evidence type="ECO:0000256" key="3">
    <source>
        <dbReference type="ARBA" id="ARBA00022707"/>
    </source>
</evidence>